<accession>A0A1F4XT35</accession>
<dbReference type="Gene3D" id="3.40.600.10">
    <property type="entry name" value="DNA mismatch repair MutH/Restriction endonuclease, type II"/>
    <property type="match status" value="1"/>
</dbReference>
<dbReference type="GO" id="GO:0004519">
    <property type="term" value="F:endonuclease activity"/>
    <property type="evidence" value="ECO:0007669"/>
    <property type="project" value="UniProtKB-KW"/>
</dbReference>
<comment type="caution">
    <text evidence="4">The sequence shown here is derived from an EMBL/GenBank/DDBJ whole genome shotgun (WGS) entry which is preliminary data.</text>
</comment>
<dbReference type="InterPro" id="IPR015314">
    <property type="entry name" value="Restrct_endonuc_II_EcoRV"/>
</dbReference>
<keyword evidence="3" id="KW-0378">Hydrolase</keyword>
<keyword evidence="2" id="KW-0255">Endonuclease</keyword>
<reference evidence="4 5" key="1">
    <citation type="journal article" date="2016" name="Nat. Commun.">
        <title>Thousands of microbial genomes shed light on interconnected biogeochemical processes in an aquifer system.</title>
        <authorList>
            <person name="Anantharaman K."/>
            <person name="Brown C.T."/>
            <person name="Hug L.A."/>
            <person name="Sharon I."/>
            <person name="Castelle C.J."/>
            <person name="Probst A.J."/>
            <person name="Thomas B.C."/>
            <person name="Singh A."/>
            <person name="Wilkins M.J."/>
            <person name="Karaoz U."/>
            <person name="Brodie E.L."/>
            <person name="Williams K.H."/>
            <person name="Hubbard S.S."/>
            <person name="Banfield J.F."/>
        </authorList>
    </citation>
    <scope>NUCLEOTIDE SEQUENCE [LARGE SCALE GENOMIC DNA]</scope>
</reference>
<dbReference type="CDD" id="cd22323">
    <property type="entry name" value="EcoRV-like"/>
    <property type="match status" value="1"/>
</dbReference>
<dbReference type="InterPro" id="IPR011335">
    <property type="entry name" value="Restrct_endonuc-II-like"/>
</dbReference>
<protein>
    <recommendedName>
        <fullName evidence="6">Restriction endonuclease</fullName>
    </recommendedName>
</protein>
<gene>
    <name evidence="4" type="ORF">A3F55_00105</name>
</gene>
<evidence type="ECO:0008006" key="6">
    <source>
        <dbReference type="Google" id="ProtNLM"/>
    </source>
</evidence>
<evidence type="ECO:0000313" key="4">
    <source>
        <dbReference type="EMBL" id="OGC84872.1"/>
    </source>
</evidence>
<evidence type="ECO:0000256" key="2">
    <source>
        <dbReference type="ARBA" id="ARBA00022759"/>
    </source>
</evidence>
<organism evidence="4 5">
    <name type="scientific">Candidatus Adlerbacteria bacterium RIFCSPHIGHO2_12_FULL_53_18</name>
    <dbReference type="NCBI Taxonomy" id="1797242"/>
    <lineage>
        <taxon>Bacteria</taxon>
        <taxon>Candidatus Adleribacteriota</taxon>
    </lineage>
</organism>
<evidence type="ECO:0000313" key="5">
    <source>
        <dbReference type="Proteomes" id="UP000178091"/>
    </source>
</evidence>
<evidence type="ECO:0000256" key="1">
    <source>
        <dbReference type="ARBA" id="ARBA00022722"/>
    </source>
</evidence>
<dbReference type="EMBL" id="MEWW01000008">
    <property type="protein sequence ID" value="OGC84872.1"/>
    <property type="molecule type" value="Genomic_DNA"/>
</dbReference>
<keyword evidence="1" id="KW-0540">Nuclease</keyword>
<dbReference type="GO" id="GO:0003677">
    <property type="term" value="F:DNA binding"/>
    <property type="evidence" value="ECO:0007669"/>
    <property type="project" value="InterPro"/>
</dbReference>
<evidence type="ECO:0000256" key="3">
    <source>
        <dbReference type="ARBA" id="ARBA00022801"/>
    </source>
</evidence>
<dbReference type="Pfam" id="PF09233">
    <property type="entry name" value="Endonuc-EcoRV"/>
    <property type="match status" value="1"/>
</dbReference>
<dbReference type="SUPFAM" id="SSF52980">
    <property type="entry name" value="Restriction endonuclease-like"/>
    <property type="match status" value="1"/>
</dbReference>
<dbReference type="Proteomes" id="UP000178091">
    <property type="component" value="Unassembled WGS sequence"/>
</dbReference>
<dbReference type="InterPro" id="IPR037057">
    <property type="entry name" value="DNA_rep_MutH/T2_RE_sf"/>
</dbReference>
<proteinExistence type="predicted"/>
<dbReference type="AlphaFoldDB" id="A0A1F4XT35"/>
<sequence>MDLAKLFYAKAKELEVNWEVCGLLGANDKVYSLTDDTKVLSTVFELLVAPVLKSIADDHGLIFKTSESQTVYPDFTLMRSEEDREKIAIDVKTTYRRGAYINGSRSGRGNAGDPRPFSFTLGSYASYLRNNTKNIQYPYDTYAKDYIIGFLYSRNRGAEEGQIKDFEERNTINKPFIDVDYFVQEKYKISGDKPGSGNTENIGSFSTNKMEDFKEGRGPFSKLEKEVFENYWKNYGGYRNARAYTSLEEYQKWKINNGN</sequence>
<dbReference type="GO" id="GO:0016787">
    <property type="term" value="F:hydrolase activity"/>
    <property type="evidence" value="ECO:0007669"/>
    <property type="project" value="UniProtKB-KW"/>
</dbReference>
<name>A0A1F4XT35_9BACT</name>